<dbReference type="AlphaFoldDB" id="A0A6L5T7R4"/>
<accession>A0A6L5T7R4</accession>
<feature type="transmembrane region" description="Helical" evidence="1">
    <location>
        <begin position="31"/>
        <end position="50"/>
    </location>
</feature>
<dbReference type="Proteomes" id="UP000479563">
    <property type="component" value="Unassembled WGS sequence"/>
</dbReference>
<evidence type="ECO:0000313" key="3">
    <source>
        <dbReference type="Proteomes" id="UP000479563"/>
    </source>
</evidence>
<sequence length="52" mass="6072">MNILFYQILLVVFAALFTVASFGESRQSSRYADHIMTFVMMVLLFATFTWRS</sequence>
<comment type="caution">
    <text evidence="2">The sequence shown here is derived from an EMBL/GenBank/DDBJ whole genome shotgun (WGS) entry which is preliminary data.</text>
</comment>
<proteinExistence type="predicted"/>
<keyword evidence="1" id="KW-0472">Membrane</keyword>
<dbReference type="EMBL" id="WKQP01000010">
    <property type="protein sequence ID" value="MSC60082.1"/>
    <property type="molecule type" value="Genomic_DNA"/>
</dbReference>
<protein>
    <submittedName>
        <fullName evidence="2">Uncharacterized protein</fullName>
    </submittedName>
</protein>
<gene>
    <name evidence="2" type="ORF">GKE07_07700</name>
</gene>
<evidence type="ECO:0000313" key="2">
    <source>
        <dbReference type="EMBL" id="MSC60082.1"/>
    </source>
</evidence>
<dbReference type="RefSeq" id="WP_154266902.1">
    <property type="nucleotide sequence ID" value="NZ_WKQP01000010.1"/>
</dbReference>
<organism evidence="2 3">
    <name type="scientific">Agathobacter rectalis</name>
    <dbReference type="NCBI Taxonomy" id="39491"/>
    <lineage>
        <taxon>Bacteria</taxon>
        <taxon>Bacillati</taxon>
        <taxon>Bacillota</taxon>
        <taxon>Clostridia</taxon>
        <taxon>Lachnospirales</taxon>
        <taxon>Lachnospiraceae</taxon>
        <taxon>Agathobacter</taxon>
    </lineage>
</organism>
<keyword evidence="1" id="KW-0812">Transmembrane</keyword>
<evidence type="ECO:0000256" key="1">
    <source>
        <dbReference type="SAM" id="Phobius"/>
    </source>
</evidence>
<name>A0A6L5T7R4_9FIRM</name>
<keyword evidence="1" id="KW-1133">Transmembrane helix</keyword>
<reference evidence="2 3" key="1">
    <citation type="journal article" date="2019" name="Nat. Med.">
        <title>A library of human gut bacterial isolates paired with longitudinal multiomics data enables mechanistic microbiome research.</title>
        <authorList>
            <person name="Poyet M."/>
            <person name="Groussin M."/>
            <person name="Gibbons S.M."/>
            <person name="Avila-Pacheco J."/>
            <person name="Jiang X."/>
            <person name="Kearney S.M."/>
            <person name="Perrotta A.R."/>
            <person name="Berdy B."/>
            <person name="Zhao S."/>
            <person name="Lieberman T.D."/>
            <person name="Swanson P.K."/>
            <person name="Smith M."/>
            <person name="Roesemann S."/>
            <person name="Alexander J.E."/>
            <person name="Rich S.A."/>
            <person name="Livny J."/>
            <person name="Vlamakis H."/>
            <person name="Clish C."/>
            <person name="Bullock K."/>
            <person name="Deik A."/>
            <person name="Scott J."/>
            <person name="Pierce K.A."/>
            <person name="Xavier R.J."/>
            <person name="Alm E.J."/>
        </authorList>
    </citation>
    <scope>NUCLEOTIDE SEQUENCE [LARGE SCALE GENOMIC DNA]</scope>
    <source>
        <strain evidence="2 3">BIOML-A11</strain>
    </source>
</reference>